<evidence type="ECO:0000256" key="7">
    <source>
        <dbReference type="ARBA" id="ARBA00023014"/>
    </source>
</evidence>
<dbReference type="InterPro" id="IPR000192">
    <property type="entry name" value="Aminotrans_V_dom"/>
</dbReference>
<dbReference type="Gene3D" id="1.10.260.50">
    <property type="match status" value="1"/>
</dbReference>
<keyword evidence="6" id="KW-0408">Iron</keyword>
<proteinExistence type="inferred from homology"/>
<evidence type="ECO:0000256" key="3">
    <source>
        <dbReference type="ARBA" id="ARBA00022679"/>
    </source>
</evidence>
<dbReference type="Proteomes" id="UP000190328">
    <property type="component" value="Unassembled WGS sequence"/>
</dbReference>
<evidence type="ECO:0000256" key="2">
    <source>
        <dbReference type="ARBA" id="ARBA00006490"/>
    </source>
</evidence>
<dbReference type="Gene3D" id="3.90.1150.10">
    <property type="entry name" value="Aspartate Aminotransferase, domain 1"/>
    <property type="match status" value="1"/>
</dbReference>
<reference evidence="10 11" key="1">
    <citation type="submission" date="2017-02" db="EMBL/GenBank/DDBJ databases">
        <authorList>
            <person name="Peterson S.W."/>
        </authorList>
    </citation>
    <scope>NUCLEOTIDE SEQUENCE [LARGE SCALE GENOMIC DNA]</scope>
    <source>
        <strain evidence="10 11">ATCC BAA-1030</strain>
    </source>
</reference>
<evidence type="ECO:0000256" key="1">
    <source>
        <dbReference type="ARBA" id="ARBA00001933"/>
    </source>
</evidence>
<keyword evidence="7" id="KW-0411">Iron-sulfur</keyword>
<dbReference type="GO" id="GO:0051536">
    <property type="term" value="F:iron-sulfur cluster binding"/>
    <property type="evidence" value="ECO:0007669"/>
    <property type="project" value="UniProtKB-KW"/>
</dbReference>
<comment type="cofactor">
    <cofactor evidence="1">
        <name>pyridoxal 5'-phosphate</name>
        <dbReference type="ChEBI" id="CHEBI:597326"/>
    </cofactor>
</comment>
<dbReference type="PIRSF" id="PIRSF005572">
    <property type="entry name" value="NifS"/>
    <property type="match status" value="1"/>
</dbReference>
<dbReference type="GO" id="GO:0031071">
    <property type="term" value="F:cysteine desulfurase activity"/>
    <property type="evidence" value="ECO:0007669"/>
    <property type="project" value="UniProtKB-EC"/>
</dbReference>
<keyword evidence="5" id="KW-0663">Pyridoxal phosphate</keyword>
<accession>A0A1T4QX94</accession>
<dbReference type="InterPro" id="IPR016454">
    <property type="entry name" value="Cysteine_dSase"/>
</dbReference>
<comment type="catalytic activity">
    <reaction evidence="8">
        <text>(sulfur carrier)-H + L-cysteine = (sulfur carrier)-SH + L-alanine</text>
        <dbReference type="Rhea" id="RHEA:43892"/>
        <dbReference type="Rhea" id="RHEA-COMP:14737"/>
        <dbReference type="Rhea" id="RHEA-COMP:14739"/>
        <dbReference type="ChEBI" id="CHEBI:29917"/>
        <dbReference type="ChEBI" id="CHEBI:35235"/>
        <dbReference type="ChEBI" id="CHEBI:57972"/>
        <dbReference type="ChEBI" id="CHEBI:64428"/>
        <dbReference type="EC" id="2.8.1.7"/>
    </reaction>
</comment>
<dbReference type="EMBL" id="FUXI01000035">
    <property type="protein sequence ID" value="SKA08334.1"/>
    <property type="molecule type" value="Genomic_DNA"/>
</dbReference>
<keyword evidence="4" id="KW-0479">Metal-binding</keyword>
<evidence type="ECO:0000256" key="6">
    <source>
        <dbReference type="ARBA" id="ARBA00023004"/>
    </source>
</evidence>
<comment type="similarity">
    <text evidence="2">Belongs to the class-V pyridoxal-phosphate-dependent aminotransferase family. NifS/IscS subfamily.</text>
</comment>
<organism evidence="10 11">
    <name type="scientific">Pilibacter termitis</name>
    <dbReference type="NCBI Taxonomy" id="263852"/>
    <lineage>
        <taxon>Bacteria</taxon>
        <taxon>Bacillati</taxon>
        <taxon>Bacillota</taxon>
        <taxon>Bacilli</taxon>
        <taxon>Lactobacillales</taxon>
        <taxon>Enterococcaceae</taxon>
        <taxon>Pilibacter</taxon>
    </lineage>
</organism>
<sequence length="386" mass="43389">MKSGENMPIYLDHAATTPMRSEVIEEMTHVMLEEFGNPSSVHAFGRKSSKKLRESRKLIADFLRCRPHEIVFNSGGTEGNNTAILGTAFFRKNKGKHIITTQMEHHSVLHTMEYLEREHGFEITYLSINEKGQISLEEFENSLREDTILVSIMYANNEIGNLLPIRKIGEYLKNHSAVFHVDAVQSFGHEEIFPHEIGINLMSVSAHKFNGPKGAGFLFISDEIQISPLLFGGEQEEKRRAGTENIVGIAGMAKAVELLSHDEQIRQREHFKLLGKRFLEILDQEKISYKINGELTQKVPHILNLHFPNLSSELLLMKLDLAGIAISAGSACTAGNIEPSHVLRAMYGEAADEVEESVRVSLGYNTKIEEVEKLAQELVKICKERA</sequence>
<dbReference type="InterPro" id="IPR015424">
    <property type="entry name" value="PyrdxlP-dep_Trfase"/>
</dbReference>
<evidence type="ECO:0000256" key="4">
    <source>
        <dbReference type="ARBA" id="ARBA00022723"/>
    </source>
</evidence>
<keyword evidence="3" id="KW-0808">Transferase</keyword>
<protein>
    <submittedName>
        <fullName evidence="10">Cysteine desulfurase</fullName>
    </submittedName>
</protein>
<evidence type="ECO:0000313" key="10">
    <source>
        <dbReference type="EMBL" id="SKA08334.1"/>
    </source>
</evidence>
<dbReference type="OrthoDB" id="9808002at2"/>
<name>A0A1T4QX94_9ENTE</name>
<dbReference type="InterPro" id="IPR015422">
    <property type="entry name" value="PyrdxlP-dep_Trfase_small"/>
</dbReference>
<evidence type="ECO:0000256" key="8">
    <source>
        <dbReference type="ARBA" id="ARBA00050776"/>
    </source>
</evidence>
<keyword evidence="11" id="KW-1185">Reference proteome</keyword>
<dbReference type="PANTHER" id="PTHR11601:SF34">
    <property type="entry name" value="CYSTEINE DESULFURASE"/>
    <property type="match status" value="1"/>
</dbReference>
<evidence type="ECO:0000259" key="9">
    <source>
        <dbReference type="Pfam" id="PF00266"/>
    </source>
</evidence>
<dbReference type="InterPro" id="IPR015421">
    <property type="entry name" value="PyrdxlP-dep_Trfase_major"/>
</dbReference>
<dbReference type="STRING" id="263852.SAMN02745116_02355"/>
<dbReference type="SUPFAM" id="SSF53383">
    <property type="entry name" value="PLP-dependent transferases"/>
    <property type="match status" value="1"/>
</dbReference>
<evidence type="ECO:0000256" key="5">
    <source>
        <dbReference type="ARBA" id="ARBA00022898"/>
    </source>
</evidence>
<dbReference type="Gene3D" id="3.40.640.10">
    <property type="entry name" value="Type I PLP-dependent aspartate aminotransferase-like (Major domain)"/>
    <property type="match status" value="1"/>
</dbReference>
<feature type="domain" description="Aminotransferase class V" evidence="9">
    <location>
        <begin position="9"/>
        <end position="374"/>
    </location>
</feature>
<dbReference type="PANTHER" id="PTHR11601">
    <property type="entry name" value="CYSTEINE DESULFURYLASE FAMILY MEMBER"/>
    <property type="match status" value="1"/>
</dbReference>
<dbReference type="AlphaFoldDB" id="A0A1T4QX94"/>
<dbReference type="Pfam" id="PF00266">
    <property type="entry name" value="Aminotran_5"/>
    <property type="match status" value="1"/>
</dbReference>
<evidence type="ECO:0000313" key="11">
    <source>
        <dbReference type="Proteomes" id="UP000190328"/>
    </source>
</evidence>
<dbReference type="GO" id="GO:0046872">
    <property type="term" value="F:metal ion binding"/>
    <property type="evidence" value="ECO:0007669"/>
    <property type="project" value="UniProtKB-KW"/>
</dbReference>
<gene>
    <name evidence="10" type="ORF">SAMN02745116_02355</name>
</gene>